<keyword evidence="2" id="KW-0472">Membrane</keyword>
<evidence type="ECO:0000256" key="1">
    <source>
        <dbReference type="SAM" id="MobiDB-lite"/>
    </source>
</evidence>
<accession>A0ABS5CNE6</accession>
<protein>
    <recommendedName>
        <fullName evidence="6">LPXTG cell wall anchor domain-containing protein</fullName>
    </recommendedName>
</protein>
<dbReference type="Proteomes" id="UP000673394">
    <property type="component" value="Unassembled WGS sequence"/>
</dbReference>
<feature type="compositionally biased region" description="Low complexity" evidence="1">
    <location>
        <begin position="283"/>
        <end position="347"/>
    </location>
</feature>
<organism evidence="4 5">
    <name type="scientific">Paenibacillus lignilyticus</name>
    <dbReference type="NCBI Taxonomy" id="1172615"/>
    <lineage>
        <taxon>Bacteria</taxon>
        <taxon>Bacillati</taxon>
        <taxon>Bacillota</taxon>
        <taxon>Bacilli</taxon>
        <taxon>Bacillales</taxon>
        <taxon>Paenibacillaceae</taxon>
        <taxon>Paenibacillus</taxon>
    </lineage>
</organism>
<proteinExistence type="predicted"/>
<keyword evidence="2" id="KW-0812">Transmembrane</keyword>
<reference evidence="4 5" key="1">
    <citation type="submission" date="2021-04" db="EMBL/GenBank/DDBJ databases">
        <title>Paenibacillus sp. DLE-14 whole genome sequence.</title>
        <authorList>
            <person name="Ham Y.J."/>
        </authorList>
    </citation>
    <scope>NUCLEOTIDE SEQUENCE [LARGE SCALE GENOMIC DNA]</scope>
    <source>
        <strain evidence="4 5">DLE-14</strain>
    </source>
</reference>
<feature type="region of interest" description="Disordered" evidence="1">
    <location>
        <begin position="204"/>
        <end position="363"/>
    </location>
</feature>
<evidence type="ECO:0000313" key="4">
    <source>
        <dbReference type="EMBL" id="MBP3967386.1"/>
    </source>
</evidence>
<feature type="compositionally biased region" description="Polar residues" evidence="1">
    <location>
        <begin position="212"/>
        <end position="236"/>
    </location>
</feature>
<sequence>MRLTFTKTIMLVMALFFSLAPTGAWAYSYGDANTEDVAETFKIVAASLSKSPADWNTALAAHKERREEIAAHFGNSVAATLDANFKSLKAKETIANYKAILIMNLDRRFENTLKDVSDYTNAKMLLAKARATFVTLSPYAEAKLSSAKMSSLSADFDVALESIGNPGLFGVGQKDADEKALKDAVNRIYSALKPLFPYTAYKEPTKPAAGAGTSTDKGTTAEPSTNSGNTDKGTTQKPDKPVTKPTEPAKQTEQPADKPVTAEPDAAAPDAAETADGDKPAAEEAAPTDAAPADDQAASADDQTAAAEEPADTADNQATDASESTDNAADDAAATDNTAVADEAAAAEPETIDGTKEHAAMARTDKTNTGVTVGVIGGVLIIGAGAVWLARRKGFF</sequence>
<evidence type="ECO:0000313" key="5">
    <source>
        <dbReference type="Proteomes" id="UP000673394"/>
    </source>
</evidence>
<feature type="chain" id="PRO_5046778493" description="LPXTG cell wall anchor domain-containing protein" evidence="3">
    <location>
        <begin position="27"/>
        <end position="396"/>
    </location>
</feature>
<evidence type="ECO:0000256" key="2">
    <source>
        <dbReference type="SAM" id="Phobius"/>
    </source>
</evidence>
<feature type="signal peptide" evidence="3">
    <location>
        <begin position="1"/>
        <end position="26"/>
    </location>
</feature>
<feature type="compositionally biased region" description="Low complexity" evidence="1">
    <location>
        <begin position="261"/>
        <end position="274"/>
    </location>
</feature>
<feature type="transmembrane region" description="Helical" evidence="2">
    <location>
        <begin position="371"/>
        <end position="390"/>
    </location>
</feature>
<dbReference type="EMBL" id="JAGKSP010000041">
    <property type="protein sequence ID" value="MBP3967386.1"/>
    <property type="molecule type" value="Genomic_DNA"/>
</dbReference>
<keyword evidence="2" id="KW-1133">Transmembrane helix</keyword>
<feature type="compositionally biased region" description="Basic and acidic residues" evidence="1">
    <location>
        <begin position="353"/>
        <end position="363"/>
    </location>
</feature>
<evidence type="ECO:0008006" key="6">
    <source>
        <dbReference type="Google" id="ProtNLM"/>
    </source>
</evidence>
<gene>
    <name evidence="4" type="ORF">I8J30_32470</name>
</gene>
<keyword evidence="3" id="KW-0732">Signal</keyword>
<dbReference type="RefSeq" id="WP_210664480.1">
    <property type="nucleotide sequence ID" value="NZ_JAGKSP010000041.1"/>
</dbReference>
<evidence type="ECO:0000256" key="3">
    <source>
        <dbReference type="SAM" id="SignalP"/>
    </source>
</evidence>
<comment type="caution">
    <text evidence="4">The sequence shown here is derived from an EMBL/GenBank/DDBJ whole genome shotgun (WGS) entry which is preliminary data.</text>
</comment>
<name>A0ABS5CNE6_9BACL</name>
<keyword evidence="5" id="KW-1185">Reference proteome</keyword>